<keyword evidence="1" id="KW-0808">Transferase</keyword>
<name>A0A6C0CMI8_9ZZZZ</name>
<evidence type="ECO:0000313" key="3">
    <source>
        <dbReference type="EMBL" id="QHT04884.1"/>
    </source>
</evidence>
<dbReference type="InterPro" id="IPR007577">
    <property type="entry name" value="GlycoTrfase_DXD_sugar-bd_CS"/>
</dbReference>
<dbReference type="InterPro" id="IPR001173">
    <property type="entry name" value="Glyco_trans_2-like"/>
</dbReference>
<dbReference type="GO" id="GO:0016020">
    <property type="term" value="C:membrane"/>
    <property type="evidence" value="ECO:0007669"/>
    <property type="project" value="GOC"/>
</dbReference>
<feature type="domain" description="Glycosyltransferase 2-like" evidence="2">
    <location>
        <begin position="45"/>
        <end position="164"/>
    </location>
</feature>
<dbReference type="Gene3D" id="3.90.550.20">
    <property type="match status" value="1"/>
</dbReference>
<dbReference type="Pfam" id="PF04488">
    <property type="entry name" value="Gly_transf_sug"/>
    <property type="match status" value="1"/>
</dbReference>
<sequence>MSKRLIKCLKCEFKSNSVAQLLKHTNNMHKTIEAEMLHNLKPGLSFIIRAKNEEKNVDVCLGSLIKSVKDLPNIEIIFVDNNSTDKTLYKAQRWTAIYPVKVYSYPYEVCKIGRNVIGGDKSKRTLATFYNWCLSKATRYNIVKWDADFIAQPSFLLQMINKYSLHTRNDHFSLWFTGITLFEHRNQYYKKIDSHYDEFRVFSKLYGFKWKENQMWEYSVAEGQKLYYKQPLFFEIKRTSIQEFNTRADLIDSRDKEDHKIYTELKRSRGVPSVDGVEPLRLDFSIYSFENAGRSNGAIRDITKKALHEATFNDLERYVELPGARKIIPRLIHFVWIGNKPLPGFVKECIQQAKNLHPDYEIRVWGNDDIDSLRCKHQLNQFEEYAQKADIIRYEILEHYGGIDLDTDMYCLKNLDDIIGICEKMFAGMCSSTKHLLVTCNENYSRTSCSRGFIATTPRNPILKRASSRDFSFDIRNKEYWHKAALVGPTFFHSCFSDDVLDSYRINLPIDCFYPISYDEAKMTSITTDERLREVKKRHFQSFTYGVHLWAQSWIPKNPVANEKREDKIGLKSKYNVLMNKYGKSRR</sequence>
<organism evidence="3">
    <name type="scientific">viral metagenome</name>
    <dbReference type="NCBI Taxonomy" id="1070528"/>
    <lineage>
        <taxon>unclassified sequences</taxon>
        <taxon>metagenomes</taxon>
        <taxon>organismal metagenomes</taxon>
    </lineage>
</organism>
<evidence type="ECO:0000256" key="1">
    <source>
        <dbReference type="ARBA" id="ARBA00022679"/>
    </source>
</evidence>
<dbReference type="PANTHER" id="PTHR32385">
    <property type="entry name" value="MANNOSYL PHOSPHORYLINOSITOL CERAMIDE SYNTHASE"/>
    <property type="match status" value="1"/>
</dbReference>
<evidence type="ECO:0000259" key="2">
    <source>
        <dbReference type="Pfam" id="PF00535"/>
    </source>
</evidence>
<dbReference type="Pfam" id="PF00535">
    <property type="entry name" value="Glycos_transf_2"/>
    <property type="match status" value="1"/>
</dbReference>
<dbReference type="GO" id="GO:0051999">
    <property type="term" value="P:mannosyl-inositol phosphorylceramide biosynthetic process"/>
    <property type="evidence" value="ECO:0007669"/>
    <property type="project" value="TreeGrafter"/>
</dbReference>
<dbReference type="InterPro" id="IPR051706">
    <property type="entry name" value="Glycosyltransferase_domain"/>
</dbReference>
<dbReference type="CDD" id="cd00761">
    <property type="entry name" value="Glyco_tranf_GTA_type"/>
    <property type="match status" value="1"/>
</dbReference>
<protein>
    <recommendedName>
        <fullName evidence="2">Glycosyltransferase 2-like domain-containing protein</fullName>
    </recommendedName>
</protein>
<dbReference type="InterPro" id="IPR029044">
    <property type="entry name" value="Nucleotide-diphossugar_trans"/>
</dbReference>
<dbReference type="Gene3D" id="3.90.550.10">
    <property type="entry name" value="Spore Coat Polysaccharide Biosynthesis Protein SpsA, Chain A"/>
    <property type="match status" value="1"/>
</dbReference>
<accession>A0A6C0CMI8</accession>
<dbReference type="PANTHER" id="PTHR32385:SF15">
    <property type="entry name" value="INOSITOL PHOSPHOCERAMIDE MANNOSYLTRANSFERASE 1"/>
    <property type="match status" value="1"/>
</dbReference>
<reference evidence="3" key="1">
    <citation type="journal article" date="2020" name="Nature">
        <title>Giant virus diversity and host interactions through global metagenomics.</title>
        <authorList>
            <person name="Schulz F."/>
            <person name="Roux S."/>
            <person name="Paez-Espino D."/>
            <person name="Jungbluth S."/>
            <person name="Walsh D.A."/>
            <person name="Denef V.J."/>
            <person name="McMahon K.D."/>
            <person name="Konstantinidis K.T."/>
            <person name="Eloe-Fadrosh E.A."/>
            <person name="Kyrpides N.C."/>
            <person name="Woyke T."/>
        </authorList>
    </citation>
    <scope>NUCLEOTIDE SEQUENCE</scope>
    <source>
        <strain evidence="3">GVMAG-M-3300021343-4</strain>
    </source>
</reference>
<proteinExistence type="predicted"/>
<dbReference type="GO" id="GO:0000030">
    <property type="term" value="F:mannosyltransferase activity"/>
    <property type="evidence" value="ECO:0007669"/>
    <property type="project" value="TreeGrafter"/>
</dbReference>
<dbReference type="SUPFAM" id="SSF53448">
    <property type="entry name" value="Nucleotide-diphospho-sugar transferases"/>
    <property type="match status" value="2"/>
</dbReference>
<dbReference type="AlphaFoldDB" id="A0A6C0CMI8"/>
<dbReference type="EMBL" id="MN739441">
    <property type="protein sequence ID" value="QHT04884.1"/>
    <property type="molecule type" value="Genomic_DNA"/>
</dbReference>